<feature type="transmembrane region" description="Helical" evidence="1">
    <location>
        <begin position="6"/>
        <end position="25"/>
    </location>
</feature>
<dbReference type="AlphaFoldDB" id="A0A328U2Y7"/>
<evidence type="ECO:0000313" key="3">
    <source>
        <dbReference type="Proteomes" id="UP000249260"/>
    </source>
</evidence>
<evidence type="ECO:0000313" key="2">
    <source>
        <dbReference type="EMBL" id="RAP77167.1"/>
    </source>
</evidence>
<gene>
    <name evidence="2" type="ORF">DL346_01315</name>
</gene>
<keyword evidence="1" id="KW-0812">Transmembrane</keyword>
<dbReference type="EMBL" id="QLUW01000001">
    <property type="protein sequence ID" value="RAP77167.1"/>
    <property type="molecule type" value="Genomic_DNA"/>
</dbReference>
<proteinExistence type="predicted"/>
<organism evidence="2 3">
    <name type="scientific">Paenibacillus montanisoli</name>
    <dbReference type="NCBI Taxonomy" id="2081970"/>
    <lineage>
        <taxon>Bacteria</taxon>
        <taxon>Bacillati</taxon>
        <taxon>Bacillota</taxon>
        <taxon>Bacilli</taxon>
        <taxon>Bacillales</taxon>
        <taxon>Paenibacillaceae</taxon>
        <taxon>Paenibacillus</taxon>
    </lineage>
</organism>
<keyword evidence="1" id="KW-1133">Transmembrane helix</keyword>
<accession>A0A328U2Y7</accession>
<protein>
    <submittedName>
        <fullName evidence="2">Uncharacterized protein</fullName>
    </submittedName>
</protein>
<comment type="caution">
    <text evidence="2">The sequence shown here is derived from an EMBL/GenBank/DDBJ whole genome shotgun (WGS) entry which is preliminary data.</text>
</comment>
<evidence type="ECO:0000256" key="1">
    <source>
        <dbReference type="SAM" id="Phobius"/>
    </source>
</evidence>
<sequence length="105" mass="12254">MSDGQILMLCILVTAVIGIGGYFAARYGGGRSYEIELTLDEVKDYFFKRHRCRDCDTKLKRIANDEYLGEGWTNNMGTHSYSKQYKRSYHLQCPKCLRRYSAEDY</sequence>
<keyword evidence="3" id="KW-1185">Reference proteome</keyword>
<keyword evidence="1" id="KW-0472">Membrane</keyword>
<reference evidence="2 3" key="1">
    <citation type="submission" date="2018-06" db="EMBL/GenBank/DDBJ databases">
        <title>Paenibacillus montanisoli sp. nov., isolated from mountain area soil.</title>
        <authorList>
            <person name="Wu M."/>
        </authorList>
    </citation>
    <scope>NUCLEOTIDE SEQUENCE [LARGE SCALE GENOMIC DNA]</scope>
    <source>
        <strain evidence="2 3">RA17</strain>
    </source>
</reference>
<name>A0A328U2Y7_9BACL</name>
<dbReference type="Proteomes" id="UP000249260">
    <property type="component" value="Unassembled WGS sequence"/>
</dbReference>